<evidence type="ECO:0000313" key="1">
    <source>
        <dbReference type="EMBL" id="RCW44245.1"/>
    </source>
</evidence>
<protein>
    <submittedName>
        <fullName evidence="1">Uncharacterized protein</fullName>
    </submittedName>
</protein>
<dbReference type="RefSeq" id="WP_114381921.1">
    <property type="nucleotide sequence ID" value="NZ_QPJD01000012.1"/>
</dbReference>
<organism evidence="1 2">
    <name type="scientific">Paenibacillus prosopidis</name>
    <dbReference type="NCBI Taxonomy" id="630520"/>
    <lineage>
        <taxon>Bacteria</taxon>
        <taxon>Bacillati</taxon>
        <taxon>Bacillota</taxon>
        <taxon>Bacilli</taxon>
        <taxon>Bacillales</taxon>
        <taxon>Paenibacillaceae</taxon>
        <taxon>Paenibacillus</taxon>
    </lineage>
</organism>
<keyword evidence="2" id="KW-1185">Reference proteome</keyword>
<dbReference type="EMBL" id="QPJD01000012">
    <property type="protein sequence ID" value="RCW44245.1"/>
    <property type="molecule type" value="Genomic_DNA"/>
</dbReference>
<proteinExistence type="predicted"/>
<gene>
    <name evidence="1" type="ORF">DFP97_112109</name>
</gene>
<sequence>MKQFNKVRTAITLDPEVHACMVKLAEQDDRSVSQQINKALKEWIKANLTDKEEG</sequence>
<accession>A0A368VVS5</accession>
<name>A0A368VVS5_9BACL</name>
<reference evidence="1 2" key="1">
    <citation type="submission" date="2018-07" db="EMBL/GenBank/DDBJ databases">
        <title>Genomic Encyclopedia of Type Strains, Phase III (KMG-III): the genomes of soil and plant-associated and newly described type strains.</title>
        <authorList>
            <person name="Whitman W."/>
        </authorList>
    </citation>
    <scope>NUCLEOTIDE SEQUENCE [LARGE SCALE GENOMIC DNA]</scope>
    <source>
        <strain evidence="1 2">CECT 7506</strain>
    </source>
</reference>
<dbReference type="Proteomes" id="UP000252415">
    <property type="component" value="Unassembled WGS sequence"/>
</dbReference>
<dbReference type="OrthoDB" id="1926395at2"/>
<comment type="caution">
    <text evidence="1">The sequence shown here is derived from an EMBL/GenBank/DDBJ whole genome shotgun (WGS) entry which is preliminary data.</text>
</comment>
<evidence type="ECO:0000313" key="2">
    <source>
        <dbReference type="Proteomes" id="UP000252415"/>
    </source>
</evidence>
<dbReference type="AlphaFoldDB" id="A0A368VVS5"/>